<gene>
    <name evidence="1" type="ORF">S06H3_59466</name>
</gene>
<protein>
    <submittedName>
        <fullName evidence="1">Uncharacterized protein</fullName>
    </submittedName>
</protein>
<proteinExistence type="predicted"/>
<sequence>MKKEKPKTMVQCKKCLYVHINPWNGHQAWCQATGKKVNPHALRFCWDYHKNGGWK</sequence>
<evidence type="ECO:0000313" key="1">
    <source>
        <dbReference type="EMBL" id="GAI49515.1"/>
    </source>
</evidence>
<dbReference type="AlphaFoldDB" id="X1QES9"/>
<dbReference type="EMBL" id="BARV01038640">
    <property type="protein sequence ID" value="GAI49515.1"/>
    <property type="molecule type" value="Genomic_DNA"/>
</dbReference>
<accession>X1QES9</accession>
<comment type="caution">
    <text evidence="1">The sequence shown here is derived from an EMBL/GenBank/DDBJ whole genome shotgun (WGS) entry which is preliminary data.</text>
</comment>
<organism evidence="1">
    <name type="scientific">marine sediment metagenome</name>
    <dbReference type="NCBI Taxonomy" id="412755"/>
    <lineage>
        <taxon>unclassified sequences</taxon>
        <taxon>metagenomes</taxon>
        <taxon>ecological metagenomes</taxon>
    </lineage>
</organism>
<name>X1QES9_9ZZZZ</name>
<reference evidence="1" key="1">
    <citation type="journal article" date="2014" name="Front. Microbiol.">
        <title>High frequency of phylogenetically diverse reductive dehalogenase-homologous genes in deep subseafloor sedimentary metagenomes.</title>
        <authorList>
            <person name="Kawai M."/>
            <person name="Futagami T."/>
            <person name="Toyoda A."/>
            <person name="Takaki Y."/>
            <person name="Nishi S."/>
            <person name="Hori S."/>
            <person name="Arai W."/>
            <person name="Tsubouchi T."/>
            <person name="Morono Y."/>
            <person name="Uchiyama I."/>
            <person name="Ito T."/>
            <person name="Fujiyama A."/>
            <person name="Inagaki F."/>
            <person name="Takami H."/>
        </authorList>
    </citation>
    <scope>NUCLEOTIDE SEQUENCE</scope>
    <source>
        <strain evidence="1">Expedition CK06-06</strain>
    </source>
</reference>